<dbReference type="AlphaFoldDB" id="A0A846N2L4"/>
<keyword evidence="3" id="KW-1185">Reference proteome</keyword>
<protein>
    <recommendedName>
        <fullName evidence="4">DUF3667 domain-containing protein</fullName>
    </recommendedName>
</protein>
<feature type="transmembrane region" description="Helical" evidence="1">
    <location>
        <begin position="109"/>
        <end position="131"/>
    </location>
</feature>
<evidence type="ECO:0000313" key="3">
    <source>
        <dbReference type="Proteomes" id="UP000570514"/>
    </source>
</evidence>
<evidence type="ECO:0000313" key="2">
    <source>
        <dbReference type="EMBL" id="NIK89725.1"/>
    </source>
</evidence>
<dbReference type="InterPro" id="IPR022134">
    <property type="entry name" value="DUF3667"/>
</dbReference>
<keyword evidence="1" id="KW-0472">Membrane</keyword>
<name>A0A846N2L4_9PROT</name>
<feature type="transmembrane region" description="Helical" evidence="1">
    <location>
        <begin position="265"/>
        <end position="285"/>
    </location>
</feature>
<dbReference type="EMBL" id="JAASRM010000001">
    <property type="protein sequence ID" value="NIK89725.1"/>
    <property type="molecule type" value="Genomic_DNA"/>
</dbReference>
<dbReference type="Pfam" id="PF12412">
    <property type="entry name" value="DUF3667"/>
    <property type="match status" value="1"/>
</dbReference>
<feature type="transmembrane region" description="Helical" evidence="1">
    <location>
        <begin position="326"/>
        <end position="346"/>
    </location>
</feature>
<proteinExistence type="predicted"/>
<comment type="caution">
    <text evidence="2">The sequence shown here is derived from an EMBL/GenBank/DDBJ whole genome shotgun (WGS) entry which is preliminary data.</text>
</comment>
<keyword evidence="1" id="KW-0812">Transmembrane</keyword>
<feature type="transmembrane region" description="Helical" evidence="1">
    <location>
        <begin position="358"/>
        <end position="383"/>
    </location>
</feature>
<accession>A0A846N2L4</accession>
<keyword evidence="1" id="KW-1133">Transmembrane helix</keyword>
<gene>
    <name evidence="2" type="ORF">FHS83_003043</name>
</gene>
<dbReference type="RefSeq" id="WP_167083787.1">
    <property type="nucleotide sequence ID" value="NZ_BAAADC010000001.1"/>
</dbReference>
<feature type="transmembrane region" description="Helical" evidence="1">
    <location>
        <begin position="297"/>
        <end position="320"/>
    </location>
</feature>
<reference evidence="2 3" key="1">
    <citation type="submission" date="2020-03" db="EMBL/GenBank/DDBJ databases">
        <title>Genomic Encyclopedia of Type Strains, Phase IV (KMG-IV): sequencing the most valuable type-strain genomes for metagenomic binning, comparative biology and taxonomic classification.</title>
        <authorList>
            <person name="Goeker M."/>
        </authorList>
    </citation>
    <scope>NUCLEOTIDE SEQUENCE [LARGE SCALE GENOMIC DNA]</scope>
    <source>
        <strain evidence="2 3">DSM 19867</strain>
    </source>
</reference>
<organism evidence="2 3">
    <name type="scientific">Rhizomicrobium palustre</name>
    <dbReference type="NCBI Taxonomy" id="189966"/>
    <lineage>
        <taxon>Bacteria</taxon>
        <taxon>Pseudomonadati</taxon>
        <taxon>Pseudomonadota</taxon>
        <taxon>Alphaproteobacteria</taxon>
        <taxon>Micropepsales</taxon>
        <taxon>Micropepsaceae</taxon>
        <taxon>Rhizomicrobium</taxon>
    </lineage>
</organism>
<evidence type="ECO:0000256" key="1">
    <source>
        <dbReference type="SAM" id="Phobius"/>
    </source>
</evidence>
<sequence length="385" mass="42766">MDEFEAILETGGAAAVELAASAVAERGGKTVPCPNCQKPMIGPFCALCGQPLNTHRRSLGRLLHEIVKDVASFDSRILRTAKALMIQPGELPKAFREGRTQRYVPSVRLYFFVSLLFFLFLSFTGIALMQFNLVVKHTRLTHDGHGQVFKEQDGKREKLEGFTADKNGKLIFIKAAGDEAISTLDNNTIADGKLHDELSGKITFFHRVVPESPKDKPFIDKKLDEARSSIHVEGDGVQWIKKGLDGTLERLKDSPAALNDPLTTWIPRILFVLLPLFAILLAIFYRRQRKHFLFVDHLVFSLTMHSFVFVVLIGAALAAQVMSAHWVARLTLGVLALYLFLSLKVFYGQGWVKTGLKFTGIAFIYAVFFLVPALVFALAASVFGA</sequence>
<evidence type="ECO:0008006" key="4">
    <source>
        <dbReference type="Google" id="ProtNLM"/>
    </source>
</evidence>
<dbReference type="Proteomes" id="UP000570514">
    <property type="component" value="Unassembled WGS sequence"/>
</dbReference>